<proteinExistence type="predicted"/>
<organism evidence="1 2">
    <name type="scientific">Aspergillus keveii</name>
    <dbReference type="NCBI Taxonomy" id="714993"/>
    <lineage>
        <taxon>Eukaryota</taxon>
        <taxon>Fungi</taxon>
        <taxon>Dikarya</taxon>
        <taxon>Ascomycota</taxon>
        <taxon>Pezizomycotina</taxon>
        <taxon>Eurotiomycetes</taxon>
        <taxon>Eurotiomycetidae</taxon>
        <taxon>Eurotiales</taxon>
        <taxon>Aspergillaceae</taxon>
        <taxon>Aspergillus</taxon>
        <taxon>Aspergillus subgen. Nidulantes</taxon>
    </lineage>
</organism>
<protein>
    <submittedName>
        <fullName evidence="1">Uncharacterized protein</fullName>
    </submittedName>
</protein>
<reference evidence="1 2" key="1">
    <citation type="submission" date="2024-07" db="EMBL/GenBank/DDBJ databases">
        <title>Section-level genome sequencing and comparative genomics of Aspergillus sections Usti and Cavernicolus.</title>
        <authorList>
            <consortium name="Lawrence Berkeley National Laboratory"/>
            <person name="Nybo J.L."/>
            <person name="Vesth T.C."/>
            <person name="Theobald S."/>
            <person name="Frisvad J.C."/>
            <person name="Larsen T.O."/>
            <person name="Kjaerboelling I."/>
            <person name="Rothschild-Mancinelli K."/>
            <person name="Lyhne E.K."/>
            <person name="Kogle M.E."/>
            <person name="Barry K."/>
            <person name="Clum A."/>
            <person name="Na H."/>
            <person name="Ledsgaard L."/>
            <person name="Lin J."/>
            <person name="Lipzen A."/>
            <person name="Kuo A."/>
            <person name="Riley R."/>
            <person name="Mondo S."/>
            <person name="Labutti K."/>
            <person name="Haridas S."/>
            <person name="Pangalinan J."/>
            <person name="Salamov A.A."/>
            <person name="Simmons B.A."/>
            <person name="Magnuson J.K."/>
            <person name="Chen J."/>
            <person name="Drula E."/>
            <person name="Henrissat B."/>
            <person name="Wiebenga A."/>
            <person name="Lubbers R.J."/>
            <person name="Gomes A.C."/>
            <person name="Makela M.R."/>
            <person name="Stajich J."/>
            <person name="Grigoriev I.V."/>
            <person name="Mortensen U.H."/>
            <person name="De Vries R.P."/>
            <person name="Baker S.E."/>
            <person name="Andersen M.R."/>
        </authorList>
    </citation>
    <scope>NUCLEOTIDE SEQUENCE [LARGE SCALE GENOMIC DNA]</scope>
    <source>
        <strain evidence="1 2">CBS 209.92</strain>
    </source>
</reference>
<dbReference type="PANTHER" id="PTHR40619">
    <property type="entry name" value="FUNGAL STAND N-TERMINAL GOODBYE DOMAIN-CONTAINING PROTEIN"/>
    <property type="match status" value="1"/>
</dbReference>
<evidence type="ECO:0000313" key="2">
    <source>
        <dbReference type="Proteomes" id="UP001610563"/>
    </source>
</evidence>
<dbReference type="Proteomes" id="UP001610563">
    <property type="component" value="Unassembled WGS sequence"/>
</dbReference>
<sequence>MLRSLIDQLLAQYDFDIRYFQHPIDPSCTQDELLVLFDWLIRQLPRSQTLCCVIDGVALLEREELEDESLPVIAKLVQLVGDRSINTSIKLLLTSTPPTTIVRGVFEDVDLILNVNALPRQSLLSSDARVMREMGTTVFEGDKYI</sequence>
<dbReference type="PANTHER" id="PTHR40619:SF3">
    <property type="entry name" value="FUNGAL STAND N-TERMINAL GOODBYE DOMAIN-CONTAINING PROTEIN"/>
    <property type="match status" value="1"/>
</dbReference>
<name>A0ABR4GKL5_9EURO</name>
<evidence type="ECO:0000313" key="1">
    <source>
        <dbReference type="EMBL" id="KAL2799441.1"/>
    </source>
</evidence>
<gene>
    <name evidence="1" type="ORF">BJX66DRAFT_240797</name>
</gene>
<accession>A0ABR4GKL5</accession>
<comment type="caution">
    <text evidence="1">The sequence shown here is derived from an EMBL/GenBank/DDBJ whole genome shotgun (WGS) entry which is preliminary data.</text>
</comment>
<dbReference type="EMBL" id="JBFTWV010000007">
    <property type="protein sequence ID" value="KAL2799441.1"/>
    <property type="molecule type" value="Genomic_DNA"/>
</dbReference>
<keyword evidence="2" id="KW-1185">Reference proteome</keyword>